<evidence type="ECO:0000256" key="1">
    <source>
        <dbReference type="SAM" id="MobiDB-lite"/>
    </source>
</evidence>
<feature type="transmembrane region" description="Helical" evidence="2">
    <location>
        <begin position="12"/>
        <end position="29"/>
    </location>
</feature>
<sequence>MVLSKSEMPYTLISRIAFMQLILVFFSCVSDRLHPANERPATKRSPGPSGRQQPDRHCGVRGHRRRWQPRDVGPLARRGESPLRTRWRHC</sequence>
<keyword evidence="2" id="KW-0472">Membrane</keyword>
<protein>
    <submittedName>
        <fullName evidence="3">Transposon protein</fullName>
    </submittedName>
</protein>
<name>A0A0A8XRS6_ARUDO</name>
<dbReference type="AlphaFoldDB" id="A0A0A8XRS6"/>
<keyword evidence="2" id="KW-1133">Transmembrane helix</keyword>
<feature type="region of interest" description="Disordered" evidence="1">
    <location>
        <begin position="36"/>
        <end position="90"/>
    </location>
</feature>
<reference evidence="3" key="2">
    <citation type="journal article" date="2015" name="Data Brief">
        <title>Shoot transcriptome of the giant reed, Arundo donax.</title>
        <authorList>
            <person name="Barrero R.A."/>
            <person name="Guerrero F.D."/>
            <person name="Moolhuijzen P."/>
            <person name="Goolsby J.A."/>
            <person name="Tidwell J."/>
            <person name="Bellgard S.E."/>
            <person name="Bellgard M.I."/>
        </authorList>
    </citation>
    <scope>NUCLEOTIDE SEQUENCE</scope>
    <source>
        <tissue evidence="3">Shoot tissue taken approximately 20 cm above the soil surface</tissue>
    </source>
</reference>
<dbReference type="EMBL" id="GBRH01281291">
    <property type="protein sequence ID" value="JAD16604.1"/>
    <property type="molecule type" value="Transcribed_RNA"/>
</dbReference>
<proteinExistence type="predicted"/>
<organism evidence="3">
    <name type="scientific">Arundo donax</name>
    <name type="common">Giant reed</name>
    <name type="synonym">Donax arundinaceus</name>
    <dbReference type="NCBI Taxonomy" id="35708"/>
    <lineage>
        <taxon>Eukaryota</taxon>
        <taxon>Viridiplantae</taxon>
        <taxon>Streptophyta</taxon>
        <taxon>Embryophyta</taxon>
        <taxon>Tracheophyta</taxon>
        <taxon>Spermatophyta</taxon>
        <taxon>Magnoliopsida</taxon>
        <taxon>Liliopsida</taxon>
        <taxon>Poales</taxon>
        <taxon>Poaceae</taxon>
        <taxon>PACMAD clade</taxon>
        <taxon>Arundinoideae</taxon>
        <taxon>Arundineae</taxon>
        <taxon>Arundo</taxon>
    </lineage>
</organism>
<keyword evidence="2" id="KW-0812">Transmembrane</keyword>
<evidence type="ECO:0000313" key="3">
    <source>
        <dbReference type="EMBL" id="JAD16604.1"/>
    </source>
</evidence>
<reference evidence="3" key="1">
    <citation type="submission" date="2014-09" db="EMBL/GenBank/DDBJ databases">
        <authorList>
            <person name="Magalhaes I.L.F."/>
            <person name="Oliveira U."/>
            <person name="Santos F.R."/>
            <person name="Vidigal T.H.D.A."/>
            <person name="Brescovit A.D."/>
            <person name="Santos A.J."/>
        </authorList>
    </citation>
    <scope>NUCLEOTIDE SEQUENCE</scope>
    <source>
        <tissue evidence="3">Shoot tissue taken approximately 20 cm above the soil surface</tissue>
    </source>
</reference>
<accession>A0A0A8XRS6</accession>
<evidence type="ECO:0000256" key="2">
    <source>
        <dbReference type="SAM" id="Phobius"/>
    </source>
</evidence>
<dbReference type="PROSITE" id="PS51257">
    <property type="entry name" value="PROKAR_LIPOPROTEIN"/>
    <property type="match status" value="1"/>
</dbReference>